<proteinExistence type="predicted"/>
<evidence type="ECO:0000313" key="1">
    <source>
        <dbReference type="EMBL" id="KAI3738127.1"/>
    </source>
</evidence>
<keyword evidence="2" id="KW-1185">Reference proteome</keyword>
<comment type="caution">
    <text evidence="1">The sequence shown here is derived from an EMBL/GenBank/DDBJ whole genome shotgun (WGS) entry which is preliminary data.</text>
</comment>
<protein>
    <submittedName>
        <fullName evidence="1">Uncharacterized protein</fullName>
    </submittedName>
</protein>
<dbReference type="Proteomes" id="UP001055811">
    <property type="component" value="Linkage Group LG05"/>
</dbReference>
<dbReference type="EMBL" id="CM042013">
    <property type="protein sequence ID" value="KAI3738127.1"/>
    <property type="molecule type" value="Genomic_DNA"/>
</dbReference>
<reference evidence="2" key="1">
    <citation type="journal article" date="2022" name="Mol. Ecol. Resour.">
        <title>The genomes of chicory, endive, great burdock and yacon provide insights into Asteraceae palaeo-polyploidization history and plant inulin production.</title>
        <authorList>
            <person name="Fan W."/>
            <person name="Wang S."/>
            <person name="Wang H."/>
            <person name="Wang A."/>
            <person name="Jiang F."/>
            <person name="Liu H."/>
            <person name="Zhao H."/>
            <person name="Xu D."/>
            <person name="Zhang Y."/>
        </authorList>
    </citation>
    <scope>NUCLEOTIDE SEQUENCE [LARGE SCALE GENOMIC DNA]</scope>
    <source>
        <strain evidence="2">cv. Punajuju</strain>
    </source>
</reference>
<sequence>MPSTFSHTPPLQKPIQIANPTQFKYVAVVNWGNTSRERKNQIIRESNEGTQRRDLWIISLAITNQIKPK</sequence>
<accession>A0ACB9CUY8</accession>
<organism evidence="1 2">
    <name type="scientific">Cichorium intybus</name>
    <name type="common">Chicory</name>
    <dbReference type="NCBI Taxonomy" id="13427"/>
    <lineage>
        <taxon>Eukaryota</taxon>
        <taxon>Viridiplantae</taxon>
        <taxon>Streptophyta</taxon>
        <taxon>Embryophyta</taxon>
        <taxon>Tracheophyta</taxon>
        <taxon>Spermatophyta</taxon>
        <taxon>Magnoliopsida</taxon>
        <taxon>eudicotyledons</taxon>
        <taxon>Gunneridae</taxon>
        <taxon>Pentapetalae</taxon>
        <taxon>asterids</taxon>
        <taxon>campanulids</taxon>
        <taxon>Asterales</taxon>
        <taxon>Asteraceae</taxon>
        <taxon>Cichorioideae</taxon>
        <taxon>Cichorieae</taxon>
        <taxon>Cichoriinae</taxon>
        <taxon>Cichorium</taxon>
    </lineage>
</organism>
<reference evidence="1 2" key="2">
    <citation type="journal article" date="2022" name="Mol. Ecol. Resour.">
        <title>The genomes of chicory, endive, great burdock and yacon provide insights into Asteraceae paleo-polyploidization history and plant inulin production.</title>
        <authorList>
            <person name="Fan W."/>
            <person name="Wang S."/>
            <person name="Wang H."/>
            <person name="Wang A."/>
            <person name="Jiang F."/>
            <person name="Liu H."/>
            <person name="Zhao H."/>
            <person name="Xu D."/>
            <person name="Zhang Y."/>
        </authorList>
    </citation>
    <scope>NUCLEOTIDE SEQUENCE [LARGE SCALE GENOMIC DNA]</scope>
    <source>
        <strain evidence="2">cv. Punajuju</strain>
        <tissue evidence="1">Leaves</tissue>
    </source>
</reference>
<gene>
    <name evidence="1" type="ORF">L2E82_28146</name>
</gene>
<name>A0ACB9CUY8_CICIN</name>
<evidence type="ECO:0000313" key="2">
    <source>
        <dbReference type="Proteomes" id="UP001055811"/>
    </source>
</evidence>